<evidence type="ECO:0000256" key="1">
    <source>
        <dbReference type="SAM" id="MobiDB-lite"/>
    </source>
</evidence>
<reference evidence="2" key="2">
    <citation type="journal article" date="2015" name="Data Brief">
        <title>Shoot transcriptome of the giant reed, Arundo donax.</title>
        <authorList>
            <person name="Barrero R.A."/>
            <person name="Guerrero F.D."/>
            <person name="Moolhuijzen P."/>
            <person name="Goolsby J.A."/>
            <person name="Tidwell J."/>
            <person name="Bellgard S.E."/>
            <person name="Bellgard M.I."/>
        </authorList>
    </citation>
    <scope>NUCLEOTIDE SEQUENCE</scope>
    <source>
        <tissue evidence="2">Shoot tissue taken approximately 20 cm above the soil surface</tissue>
    </source>
</reference>
<dbReference type="AlphaFoldDB" id="A0A0A9A8S9"/>
<evidence type="ECO:0000313" key="2">
    <source>
        <dbReference type="EMBL" id="JAD43452.1"/>
    </source>
</evidence>
<sequence length="109" mass="12106">MARSAALPSCQDTRWRHPDRHRHTNPNLHAVRIRAAVATLSSTQPLIPLLDVVLLAGEPSCAASIFLGIVNPLPWPHLRFLSSVRNPSLFCVLCTQKIFMFKNLVAVLC</sequence>
<protein>
    <submittedName>
        <fullName evidence="2">Uncharacterized protein</fullName>
    </submittedName>
</protein>
<accession>A0A0A9A8S9</accession>
<name>A0A0A9A8S9_ARUDO</name>
<proteinExistence type="predicted"/>
<reference evidence="2" key="1">
    <citation type="submission" date="2014-09" db="EMBL/GenBank/DDBJ databases">
        <authorList>
            <person name="Magalhaes I.L.F."/>
            <person name="Oliveira U."/>
            <person name="Santos F.R."/>
            <person name="Vidigal T.H.D.A."/>
            <person name="Brescovit A.D."/>
            <person name="Santos A.J."/>
        </authorList>
    </citation>
    <scope>NUCLEOTIDE SEQUENCE</scope>
    <source>
        <tissue evidence="2">Shoot tissue taken approximately 20 cm above the soil surface</tissue>
    </source>
</reference>
<dbReference type="EMBL" id="GBRH01254443">
    <property type="protein sequence ID" value="JAD43452.1"/>
    <property type="molecule type" value="Transcribed_RNA"/>
</dbReference>
<feature type="region of interest" description="Disordered" evidence="1">
    <location>
        <begin position="1"/>
        <end position="23"/>
    </location>
</feature>
<organism evidence="2">
    <name type="scientific">Arundo donax</name>
    <name type="common">Giant reed</name>
    <name type="synonym">Donax arundinaceus</name>
    <dbReference type="NCBI Taxonomy" id="35708"/>
    <lineage>
        <taxon>Eukaryota</taxon>
        <taxon>Viridiplantae</taxon>
        <taxon>Streptophyta</taxon>
        <taxon>Embryophyta</taxon>
        <taxon>Tracheophyta</taxon>
        <taxon>Spermatophyta</taxon>
        <taxon>Magnoliopsida</taxon>
        <taxon>Liliopsida</taxon>
        <taxon>Poales</taxon>
        <taxon>Poaceae</taxon>
        <taxon>PACMAD clade</taxon>
        <taxon>Arundinoideae</taxon>
        <taxon>Arundineae</taxon>
        <taxon>Arundo</taxon>
    </lineage>
</organism>